<reference evidence="5 6" key="1">
    <citation type="journal article" date="2018" name="Nat. Ecol. Evol.">
        <title>Shark genomes provide insights into elasmobranch evolution and the origin of vertebrates.</title>
        <authorList>
            <person name="Hara Y"/>
            <person name="Yamaguchi K"/>
            <person name="Onimaru K"/>
            <person name="Kadota M"/>
            <person name="Koyanagi M"/>
            <person name="Keeley SD"/>
            <person name="Tatsumi K"/>
            <person name="Tanaka K"/>
            <person name="Motone F"/>
            <person name="Kageyama Y"/>
            <person name="Nozu R"/>
            <person name="Adachi N"/>
            <person name="Nishimura O"/>
            <person name="Nakagawa R"/>
            <person name="Tanegashima C"/>
            <person name="Kiyatake I"/>
            <person name="Matsumoto R"/>
            <person name="Murakumo K"/>
            <person name="Nishida K"/>
            <person name="Terakita A"/>
            <person name="Kuratani S"/>
            <person name="Sato K"/>
            <person name="Hyodo S Kuraku.S."/>
        </authorList>
    </citation>
    <scope>NUCLEOTIDE SEQUENCE [LARGE SCALE GENOMIC DNA]</scope>
</reference>
<organism evidence="5 6">
    <name type="scientific">Chiloscyllium punctatum</name>
    <name type="common">Brownbanded bambooshark</name>
    <name type="synonym">Hemiscyllium punctatum</name>
    <dbReference type="NCBI Taxonomy" id="137246"/>
    <lineage>
        <taxon>Eukaryota</taxon>
        <taxon>Metazoa</taxon>
        <taxon>Chordata</taxon>
        <taxon>Craniata</taxon>
        <taxon>Vertebrata</taxon>
        <taxon>Chondrichthyes</taxon>
        <taxon>Elasmobranchii</taxon>
        <taxon>Galeomorphii</taxon>
        <taxon>Galeoidea</taxon>
        <taxon>Orectolobiformes</taxon>
        <taxon>Hemiscylliidae</taxon>
        <taxon>Chiloscyllium</taxon>
    </lineage>
</organism>
<dbReference type="InterPro" id="IPR036116">
    <property type="entry name" value="FN3_sf"/>
</dbReference>
<dbReference type="InterPro" id="IPR015373">
    <property type="entry name" value="Interferon/interleukin_rcp_dom"/>
</dbReference>
<dbReference type="GO" id="GO:0005886">
    <property type="term" value="C:plasma membrane"/>
    <property type="evidence" value="ECO:0007669"/>
    <property type="project" value="TreeGrafter"/>
</dbReference>
<keyword evidence="6" id="KW-1185">Reference proteome</keyword>
<gene>
    <name evidence="5" type="ORF">chiPu_0004642</name>
</gene>
<dbReference type="GO" id="GO:0004896">
    <property type="term" value="F:cytokine receptor activity"/>
    <property type="evidence" value="ECO:0007669"/>
    <property type="project" value="TreeGrafter"/>
</dbReference>
<protein>
    <recommendedName>
        <fullName evidence="4">Fibronectin type-III domain-containing protein</fullName>
    </recommendedName>
</protein>
<accession>A0A401S764</accession>
<dbReference type="OMA" id="DLTQETW"/>
<feature type="signal peptide" evidence="3">
    <location>
        <begin position="1"/>
        <end position="20"/>
    </location>
</feature>
<dbReference type="InterPro" id="IPR003961">
    <property type="entry name" value="FN3_dom"/>
</dbReference>
<evidence type="ECO:0000256" key="2">
    <source>
        <dbReference type="SAM" id="Phobius"/>
    </source>
</evidence>
<evidence type="ECO:0000313" key="5">
    <source>
        <dbReference type="EMBL" id="GCC26227.1"/>
    </source>
</evidence>
<evidence type="ECO:0000256" key="3">
    <source>
        <dbReference type="SAM" id="SignalP"/>
    </source>
</evidence>
<keyword evidence="3" id="KW-0732">Signal</keyword>
<feature type="transmembrane region" description="Helical" evidence="2">
    <location>
        <begin position="233"/>
        <end position="259"/>
    </location>
</feature>
<evidence type="ECO:0000313" key="6">
    <source>
        <dbReference type="Proteomes" id="UP000287033"/>
    </source>
</evidence>
<dbReference type="STRING" id="137246.A0A401S764"/>
<dbReference type="SUPFAM" id="SSF49265">
    <property type="entry name" value="Fibronectin type III"/>
    <property type="match status" value="2"/>
</dbReference>
<dbReference type="AlphaFoldDB" id="A0A401S764"/>
<dbReference type="EMBL" id="BEZZ01000115">
    <property type="protein sequence ID" value="GCC26227.1"/>
    <property type="molecule type" value="Genomic_DNA"/>
</dbReference>
<sequence length="460" mass="51651">MGMGATHFLLLMLSLYGTDAVLHPPRKLRFTSVNTENILHWDPAVNYSQAVRYNVQYRRYGWNETYIPVKHCTGIPHHHCDLTQETWDFNVQIVAWVRSFVGNITSEWERSDNFKPRDSTSFGLPSFNVEAKPDIIRVNISPPTLHWKGRNRSMEEVFTNNTLMYIVHIHVNNTDKSEERKSSRELNVTVQPGETYCVKVKAILIADNRVGNFTEEKCVTIPILDSASNMTNIIYGVTSAAFILFTLSFCLGMFCWHYLKKETTIPTVLKSLDKNKKSLSIMDYLSLIDDVVVQQVLADSTLLSSCKIQEQDDLWPVLKIKEASSVDSGIDIGGNSSDQVTVFCEPLNPYMQQTPETSSQRSTSPKDSQDDSQPKESCLINVPEVLNIPIAGMGSISPSGYRKQTARTDAVSIQPESSVEGQTVQDICPPFVSVPDIDMSNDFSKGFLSLDDVLLMDNGL</sequence>
<dbReference type="Gene3D" id="2.60.40.10">
    <property type="entry name" value="Immunoglobulins"/>
    <property type="match status" value="2"/>
</dbReference>
<keyword evidence="2" id="KW-0812">Transmembrane</keyword>
<feature type="chain" id="PRO_5019069916" description="Fibronectin type-III domain-containing protein" evidence="3">
    <location>
        <begin position="21"/>
        <end position="460"/>
    </location>
</feature>
<keyword evidence="2" id="KW-1133">Transmembrane helix</keyword>
<keyword evidence="2" id="KW-0472">Membrane</keyword>
<dbReference type="PANTHER" id="PTHR20859">
    <property type="entry name" value="INTERFERON/INTERLEUKIN RECEPTOR"/>
    <property type="match status" value="1"/>
</dbReference>
<dbReference type="PANTHER" id="PTHR20859:SF84">
    <property type="entry name" value="INTERFERON ALPHA_BETA RECEPTOR 2"/>
    <property type="match status" value="1"/>
</dbReference>
<dbReference type="InterPro" id="IPR013783">
    <property type="entry name" value="Ig-like_fold"/>
</dbReference>
<dbReference type="Proteomes" id="UP000287033">
    <property type="component" value="Unassembled WGS sequence"/>
</dbReference>
<evidence type="ECO:0000259" key="4">
    <source>
        <dbReference type="PROSITE" id="PS50853"/>
    </source>
</evidence>
<proteinExistence type="predicted"/>
<dbReference type="InterPro" id="IPR050650">
    <property type="entry name" value="Type-II_Cytokine-TF_Rcpt"/>
</dbReference>
<dbReference type="Pfam" id="PF09294">
    <property type="entry name" value="Interfer-bind"/>
    <property type="match status" value="1"/>
</dbReference>
<feature type="domain" description="Fibronectin type-III" evidence="4">
    <location>
        <begin position="24"/>
        <end position="119"/>
    </location>
</feature>
<comment type="caution">
    <text evidence="5">The sequence shown here is derived from an EMBL/GenBank/DDBJ whole genome shotgun (WGS) entry which is preliminary data.</text>
</comment>
<dbReference type="Pfam" id="PF01108">
    <property type="entry name" value="Tissue_fac"/>
    <property type="match status" value="1"/>
</dbReference>
<dbReference type="OrthoDB" id="10007376at2759"/>
<feature type="region of interest" description="Disordered" evidence="1">
    <location>
        <begin position="351"/>
        <end position="376"/>
    </location>
</feature>
<evidence type="ECO:0000256" key="1">
    <source>
        <dbReference type="SAM" id="MobiDB-lite"/>
    </source>
</evidence>
<name>A0A401S764_CHIPU</name>
<dbReference type="PROSITE" id="PS50853">
    <property type="entry name" value="FN3"/>
    <property type="match status" value="1"/>
</dbReference>
<feature type="compositionally biased region" description="Polar residues" evidence="1">
    <location>
        <begin position="351"/>
        <end position="366"/>
    </location>
</feature>